<dbReference type="EMBL" id="CAKKNE010000003">
    <property type="protein sequence ID" value="CAH0372004.1"/>
    <property type="molecule type" value="Genomic_DNA"/>
</dbReference>
<dbReference type="InterPro" id="IPR001623">
    <property type="entry name" value="DnaJ_domain"/>
</dbReference>
<dbReference type="Gene3D" id="1.10.287.110">
    <property type="entry name" value="DnaJ domain"/>
    <property type="match status" value="1"/>
</dbReference>
<accession>A0A8J2SSJ3</accession>
<dbReference type="Proteomes" id="UP000789595">
    <property type="component" value="Unassembled WGS sequence"/>
</dbReference>
<evidence type="ECO:0000313" key="8">
    <source>
        <dbReference type="EMBL" id="CAH0372004.1"/>
    </source>
</evidence>
<dbReference type="GO" id="GO:0005681">
    <property type="term" value="C:spliceosomal complex"/>
    <property type="evidence" value="ECO:0007669"/>
    <property type="project" value="TreeGrafter"/>
</dbReference>
<comment type="subcellular location">
    <subcellularLocation>
        <location evidence="2">Cytoplasm</location>
    </subcellularLocation>
    <subcellularLocation>
        <location evidence="1">Nucleus</location>
    </subcellularLocation>
</comment>
<feature type="compositionally biased region" description="Basic and acidic residues" evidence="6">
    <location>
        <begin position="151"/>
        <end position="179"/>
    </location>
</feature>
<evidence type="ECO:0000256" key="5">
    <source>
        <dbReference type="ARBA" id="ARBA00023242"/>
    </source>
</evidence>
<keyword evidence="5" id="KW-0539">Nucleus</keyword>
<sequence>MADAPAYQALDGAARAAYARKTYALLGLAPECGAAKLKKAYKKASLQYHPDKQSGKSDDEKALAASMFLKIKEAYELLSDDTHRASLDDAVAGTMRAQRAHAERTARMDASTKRFRDDLERREREASSSKPPMGSEAEARLRNQQKQNEYGLRDAAKERARAERRSRESQAEKDARQEKLRRTVEVKFGRETVGDDVLKSSGCLSVERPSSKKALLIFDSAEAAVQCAIDEEFGAQFKDVRLKTSDAWERIREAVAARAAKDRADAPELSSGRDGADREAERSRLLREAASVKRPRGDVAAKRRRLVERVGRLAGGGAFGAREASVLGRLVAKCDV</sequence>
<dbReference type="OrthoDB" id="10250354at2759"/>
<evidence type="ECO:0000313" key="9">
    <source>
        <dbReference type="Proteomes" id="UP000789595"/>
    </source>
</evidence>
<gene>
    <name evidence="8" type="ORF">PECAL_3P19770</name>
</gene>
<dbReference type="InterPro" id="IPR052094">
    <property type="entry name" value="Pre-mRNA-splicing_ERAD"/>
</dbReference>
<feature type="region of interest" description="Disordered" evidence="6">
    <location>
        <begin position="98"/>
        <end position="179"/>
    </location>
</feature>
<feature type="region of interest" description="Disordered" evidence="6">
    <location>
        <begin position="262"/>
        <end position="282"/>
    </location>
</feature>
<protein>
    <recommendedName>
        <fullName evidence="7">J domain-containing protein</fullName>
    </recommendedName>
</protein>
<evidence type="ECO:0000256" key="1">
    <source>
        <dbReference type="ARBA" id="ARBA00004123"/>
    </source>
</evidence>
<comment type="caution">
    <text evidence="8">The sequence shown here is derived from an EMBL/GenBank/DDBJ whole genome shotgun (WGS) entry which is preliminary data.</text>
</comment>
<keyword evidence="4" id="KW-0143">Chaperone</keyword>
<dbReference type="SUPFAM" id="SSF46565">
    <property type="entry name" value="Chaperone J-domain"/>
    <property type="match status" value="1"/>
</dbReference>
<dbReference type="Pfam" id="PF00226">
    <property type="entry name" value="DnaJ"/>
    <property type="match status" value="1"/>
</dbReference>
<feature type="domain" description="J" evidence="7">
    <location>
        <begin position="21"/>
        <end position="91"/>
    </location>
</feature>
<organism evidence="8 9">
    <name type="scientific">Pelagomonas calceolata</name>
    <dbReference type="NCBI Taxonomy" id="35677"/>
    <lineage>
        <taxon>Eukaryota</taxon>
        <taxon>Sar</taxon>
        <taxon>Stramenopiles</taxon>
        <taxon>Ochrophyta</taxon>
        <taxon>Pelagophyceae</taxon>
        <taxon>Pelagomonadales</taxon>
        <taxon>Pelagomonadaceae</taxon>
        <taxon>Pelagomonas</taxon>
    </lineage>
</organism>
<dbReference type="GO" id="GO:0005737">
    <property type="term" value="C:cytoplasm"/>
    <property type="evidence" value="ECO:0007669"/>
    <property type="project" value="UniProtKB-SubCell"/>
</dbReference>
<evidence type="ECO:0000256" key="4">
    <source>
        <dbReference type="ARBA" id="ARBA00023186"/>
    </source>
</evidence>
<dbReference type="PROSITE" id="PS50076">
    <property type="entry name" value="DNAJ_2"/>
    <property type="match status" value="1"/>
</dbReference>
<dbReference type="PANTHER" id="PTHR44313">
    <property type="entry name" value="DNAJ HOMOLOG SUBFAMILY C MEMBER 17"/>
    <property type="match status" value="1"/>
</dbReference>
<dbReference type="GO" id="GO:0000390">
    <property type="term" value="P:spliceosomal complex disassembly"/>
    <property type="evidence" value="ECO:0007669"/>
    <property type="project" value="TreeGrafter"/>
</dbReference>
<evidence type="ECO:0000256" key="6">
    <source>
        <dbReference type="SAM" id="MobiDB-lite"/>
    </source>
</evidence>
<evidence type="ECO:0000256" key="3">
    <source>
        <dbReference type="ARBA" id="ARBA00022490"/>
    </source>
</evidence>
<dbReference type="SMART" id="SM00271">
    <property type="entry name" value="DnaJ"/>
    <property type="match status" value="1"/>
</dbReference>
<dbReference type="InterPro" id="IPR036869">
    <property type="entry name" value="J_dom_sf"/>
</dbReference>
<reference evidence="8" key="1">
    <citation type="submission" date="2021-11" db="EMBL/GenBank/DDBJ databases">
        <authorList>
            <consortium name="Genoscope - CEA"/>
            <person name="William W."/>
        </authorList>
    </citation>
    <scope>NUCLEOTIDE SEQUENCE</scope>
</reference>
<name>A0A8J2SSJ3_9STRA</name>
<dbReference type="AlphaFoldDB" id="A0A8J2SSJ3"/>
<keyword evidence="9" id="KW-1185">Reference proteome</keyword>
<evidence type="ECO:0000256" key="2">
    <source>
        <dbReference type="ARBA" id="ARBA00004496"/>
    </source>
</evidence>
<evidence type="ECO:0000259" key="7">
    <source>
        <dbReference type="PROSITE" id="PS50076"/>
    </source>
</evidence>
<proteinExistence type="predicted"/>
<dbReference type="CDD" id="cd06257">
    <property type="entry name" value="DnaJ"/>
    <property type="match status" value="1"/>
</dbReference>
<keyword evidence="3" id="KW-0963">Cytoplasm</keyword>
<dbReference type="PANTHER" id="PTHR44313:SF1">
    <property type="entry name" value="DNAJ HOMOLOG SUBFAMILY C MEMBER 17"/>
    <property type="match status" value="1"/>
</dbReference>
<feature type="compositionally biased region" description="Basic and acidic residues" evidence="6">
    <location>
        <begin position="100"/>
        <end position="127"/>
    </location>
</feature>
<dbReference type="PRINTS" id="PR00625">
    <property type="entry name" value="JDOMAIN"/>
</dbReference>